<comment type="caution">
    <text evidence="2">The sequence shown here is derived from an EMBL/GenBank/DDBJ whole genome shotgun (WGS) entry which is preliminary data.</text>
</comment>
<sequence length="129" mass="14157">MKRTGEDEGCPFRSLNQGSVLWLVESPLILFVMIQASSLVLTFVGVHPLVTIGVQGVLIQPLLTELNPLSVAIVLLTANLATDAAGTYNTTVTMMNDLTRTNPYRITWWNLRFTLIYGGVGILLAIRLL</sequence>
<dbReference type="Proteomes" id="UP001185012">
    <property type="component" value="Unassembled WGS sequence"/>
</dbReference>
<evidence type="ECO:0000256" key="1">
    <source>
        <dbReference type="SAM" id="Phobius"/>
    </source>
</evidence>
<evidence type="ECO:0000313" key="3">
    <source>
        <dbReference type="Proteomes" id="UP001185012"/>
    </source>
</evidence>
<evidence type="ECO:0008006" key="4">
    <source>
        <dbReference type="Google" id="ProtNLM"/>
    </source>
</evidence>
<feature type="transmembrane region" description="Helical" evidence="1">
    <location>
        <begin position="66"/>
        <end position="86"/>
    </location>
</feature>
<reference evidence="2 3" key="1">
    <citation type="submission" date="2023-07" db="EMBL/GenBank/DDBJ databases">
        <title>Genomic Encyclopedia of Type Strains, Phase IV (KMG-IV): sequencing the most valuable type-strain genomes for metagenomic binning, comparative biology and taxonomic classification.</title>
        <authorList>
            <person name="Goeker M."/>
        </authorList>
    </citation>
    <scope>NUCLEOTIDE SEQUENCE [LARGE SCALE GENOMIC DNA]</scope>
    <source>
        <strain evidence="2 3">DSM 45903</strain>
    </source>
</reference>
<dbReference type="EMBL" id="JAVDQG010000010">
    <property type="protein sequence ID" value="MDR6227477.1"/>
    <property type="molecule type" value="Genomic_DNA"/>
</dbReference>
<gene>
    <name evidence="2" type="ORF">JOE21_003500</name>
</gene>
<name>A0ABU1IRQ3_9BACL</name>
<keyword evidence="1" id="KW-0472">Membrane</keyword>
<keyword evidence="1" id="KW-0812">Transmembrane</keyword>
<dbReference type="RefSeq" id="WP_309868529.1">
    <property type="nucleotide sequence ID" value="NZ_JAVDQG010000010.1"/>
</dbReference>
<keyword evidence="3" id="KW-1185">Reference proteome</keyword>
<feature type="transmembrane region" description="Helical" evidence="1">
    <location>
        <begin position="106"/>
        <end position="126"/>
    </location>
</feature>
<protein>
    <recommendedName>
        <fullName evidence="4">Citrate transporter-like domain-containing protein</fullName>
    </recommendedName>
</protein>
<keyword evidence="1" id="KW-1133">Transmembrane helix</keyword>
<proteinExistence type="predicted"/>
<feature type="transmembrane region" description="Helical" evidence="1">
    <location>
        <begin position="28"/>
        <end position="54"/>
    </location>
</feature>
<organism evidence="2 3">
    <name type="scientific">Desmospora profundinema</name>
    <dbReference type="NCBI Taxonomy" id="1571184"/>
    <lineage>
        <taxon>Bacteria</taxon>
        <taxon>Bacillati</taxon>
        <taxon>Bacillota</taxon>
        <taxon>Bacilli</taxon>
        <taxon>Bacillales</taxon>
        <taxon>Thermoactinomycetaceae</taxon>
        <taxon>Desmospora</taxon>
    </lineage>
</organism>
<evidence type="ECO:0000313" key="2">
    <source>
        <dbReference type="EMBL" id="MDR6227477.1"/>
    </source>
</evidence>
<accession>A0ABU1IRQ3</accession>